<dbReference type="GO" id="GO:0009882">
    <property type="term" value="F:blue light photoreceptor activity"/>
    <property type="evidence" value="ECO:0007669"/>
    <property type="project" value="InterPro"/>
</dbReference>
<dbReference type="InterPro" id="IPR036046">
    <property type="entry name" value="Acylphosphatase-like_dom_sf"/>
</dbReference>
<comment type="caution">
    <text evidence="2">The sequence shown here is derived from an EMBL/GenBank/DDBJ whole genome shotgun (WGS) entry which is preliminary data.</text>
</comment>
<reference evidence="2 3" key="1">
    <citation type="submission" date="2020-08" db="EMBL/GenBank/DDBJ databases">
        <title>Genomic Encyclopedia of Type Strains, Phase IV (KMG-IV): sequencing the most valuable type-strain genomes for metagenomic binning, comparative biology and taxonomic classification.</title>
        <authorList>
            <person name="Goeker M."/>
        </authorList>
    </citation>
    <scope>NUCLEOTIDE SEQUENCE [LARGE SCALE GENOMIC DNA]</scope>
    <source>
        <strain evidence="2 3">DSM 27244</strain>
    </source>
</reference>
<sequence>MAMFQLVYVSSVASGRTIDVREILAVSRRNNRIAGLTGMLYADSRRFLQVLEGDERDVMATFERIKADPRHRAVVVLSRREIAEREFGAWEMAHAEPGHDADALLARVDALASGASAAVRATFAGFVEARRAA</sequence>
<dbReference type="GO" id="GO:0071949">
    <property type="term" value="F:FAD binding"/>
    <property type="evidence" value="ECO:0007669"/>
    <property type="project" value="InterPro"/>
</dbReference>
<name>A0A7W9AQU1_9SPHN</name>
<dbReference type="SMART" id="SM01034">
    <property type="entry name" value="BLUF"/>
    <property type="match status" value="1"/>
</dbReference>
<dbReference type="Proteomes" id="UP000557739">
    <property type="component" value="Unassembled WGS sequence"/>
</dbReference>
<dbReference type="PROSITE" id="PS50925">
    <property type="entry name" value="BLUF"/>
    <property type="match status" value="1"/>
</dbReference>
<dbReference type="AlphaFoldDB" id="A0A7W9AQU1"/>
<dbReference type="Gene3D" id="3.30.70.100">
    <property type="match status" value="1"/>
</dbReference>
<gene>
    <name evidence="2" type="ORF">FHR19_002230</name>
</gene>
<organism evidence="2 3">
    <name type="scientific">Sphingomonas yantingensis</name>
    <dbReference type="NCBI Taxonomy" id="1241761"/>
    <lineage>
        <taxon>Bacteria</taxon>
        <taxon>Pseudomonadati</taxon>
        <taxon>Pseudomonadota</taxon>
        <taxon>Alphaproteobacteria</taxon>
        <taxon>Sphingomonadales</taxon>
        <taxon>Sphingomonadaceae</taxon>
        <taxon>Sphingomonas</taxon>
    </lineage>
</organism>
<keyword evidence="3" id="KW-1185">Reference proteome</keyword>
<dbReference type="InterPro" id="IPR007024">
    <property type="entry name" value="BLUF_domain"/>
</dbReference>
<evidence type="ECO:0000313" key="2">
    <source>
        <dbReference type="EMBL" id="MBB5698875.1"/>
    </source>
</evidence>
<accession>A0A7W9AQU1</accession>
<feature type="domain" description="BLUF" evidence="1">
    <location>
        <begin position="3"/>
        <end position="93"/>
    </location>
</feature>
<dbReference type="Pfam" id="PF04940">
    <property type="entry name" value="BLUF"/>
    <property type="match status" value="1"/>
</dbReference>
<evidence type="ECO:0000259" key="1">
    <source>
        <dbReference type="PROSITE" id="PS50925"/>
    </source>
</evidence>
<evidence type="ECO:0000313" key="3">
    <source>
        <dbReference type="Proteomes" id="UP000557739"/>
    </source>
</evidence>
<dbReference type="SUPFAM" id="SSF54975">
    <property type="entry name" value="Acylphosphatase/BLUF domain-like"/>
    <property type="match status" value="1"/>
</dbReference>
<dbReference type="EMBL" id="JACIJJ010000003">
    <property type="protein sequence ID" value="MBB5698875.1"/>
    <property type="molecule type" value="Genomic_DNA"/>
</dbReference>
<proteinExistence type="predicted"/>
<protein>
    <recommendedName>
        <fullName evidence="1">BLUF domain-containing protein</fullName>
    </recommendedName>
</protein>